<sequence>MRIIITLIIVLFIFGCASQGVRYTYDEIKNYPPDIQEKIAKGEIALGMTKEQVRLSWGNPSSVRVLTPEKGKPREEWIYSSSLGLLKSRLIFVDGKLTYIISNEQRIISEE</sequence>
<dbReference type="PROSITE" id="PS51257">
    <property type="entry name" value="PROKAR_LIPOPROTEIN"/>
    <property type="match status" value="1"/>
</dbReference>
<dbReference type="EMBL" id="BCNO01000003">
    <property type="protein sequence ID" value="GAQ95631.1"/>
    <property type="molecule type" value="Genomic_DNA"/>
</dbReference>
<evidence type="ECO:0000313" key="2">
    <source>
        <dbReference type="Proteomes" id="UP000054976"/>
    </source>
</evidence>
<name>A0A0U9HXY2_9BACT</name>
<dbReference type="AlphaFoldDB" id="A0A0U9HXY2"/>
<dbReference type="Proteomes" id="UP000054976">
    <property type="component" value="Unassembled WGS sequence"/>
</dbReference>
<reference evidence="2" key="1">
    <citation type="submission" date="2016-01" db="EMBL/GenBank/DDBJ databases">
        <title>Draft genome sequence of Thermodesulfovibrio aggregans strain TGE-P1.</title>
        <authorList>
            <person name="Sekiguchi Y."/>
            <person name="Ohashi A."/>
            <person name="Matsuura N."/>
            <person name="Tourlousse M.D."/>
        </authorList>
    </citation>
    <scope>NUCLEOTIDE SEQUENCE [LARGE SCALE GENOMIC DNA]</scope>
    <source>
        <strain evidence="2">TGE-P1</strain>
    </source>
</reference>
<evidence type="ECO:0008006" key="3">
    <source>
        <dbReference type="Google" id="ProtNLM"/>
    </source>
</evidence>
<gene>
    <name evidence="1" type="ORF">TAGGR_3104</name>
</gene>
<protein>
    <recommendedName>
        <fullName evidence="3">Outer membrane protein assembly factor BamE</fullName>
    </recommendedName>
</protein>
<comment type="caution">
    <text evidence="1">The sequence shown here is derived from an EMBL/GenBank/DDBJ whole genome shotgun (WGS) entry which is preliminary data.</text>
</comment>
<dbReference type="STRING" id="86166.TAGGR_3104"/>
<dbReference type="OrthoDB" id="1684530at2"/>
<evidence type="ECO:0000313" key="1">
    <source>
        <dbReference type="EMBL" id="GAQ95631.1"/>
    </source>
</evidence>
<proteinExistence type="predicted"/>
<organism evidence="1 2">
    <name type="scientific">Thermodesulfovibrio aggregans</name>
    <dbReference type="NCBI Taxonomy" id="86166"/>
    <lineage>
        <taxon>Bacteria</taxon>
        <taxon>Pseudomonadati</taxon>
        <taxon>Nitrospirota</taxon>
        <taxon>Thermodesulfovibrionia</taxon>
        <taxon>Thermodesulfovibrionales</taxon>
        <taxon>Thermodesulfovibrionaceae</taxon>
        <taxon>Thermodesulfovibrio</taxon>
    </lineage>
</organism>
<keyword evidence="2" id="KW-1185">Reference proteome</keyword>
<accession>A0A0U9HXY2</accession>
<dbReference type="RefSeq" id="WP_059177058.1">
    <property type="nucleotide sequence ID" value="NZ_BCNO01000003.1"/>
</dbReference>